<keyword evidence="6" id="KW-0862">Zinc</keyword>
<dbReference type="InterPro" id="IPR050414">
    <property type="entry name" value="Fungal_M35_metalloproteases"/>
</dbReference>
<reference evidence="9 10" key="1">
    <citation type="submission" date="2019-12" db="EMBL/GenBank/DDBJ databases">
        <authorList>
            <person name="Floudas D."/>
            <person name="Bentzer J."/>
            <person name="Ahren D."/>
            <person name="Johansson T."/>
            <person name="Persson P."/>
            <person name="Tunlid A."/>
        </authorList>
    </citation>
    <scope>NUCLEOTIDE SEQUENCE [LARGE SCALE GENOMIC DNA]</scope>
    <source>
        <strain evidence="9 10">CBS 102.39</strain>
    </source>
</reference>
<protein>
    <recommendedName>
        <fullName evidence="8">Lysine-specific metallo-endopeptidase domain-containing protein</fullName>
    </recommendedName>
</protein>
<evidence type="ECO:0000256" key="6">
    <source>
        <dbReference type="ARBA" id="ARBA00022833"/>
    </source>
</evidence>
<keyword evidence="7" id="KW-0482">Metalloprotease</keyword>
<evidence type="ECO:0000313" key="10">
    <source>
        <dbReference type="Proteomes" id="UP000521872"/>
    </source>
</evidence>
<evidence type="ECO:0000256" key="2">
    <source>
        <dbReference type="ARBA" id="ARBA00010279"/>
    </source>
</evidence>
<dbReference type="PANTHER" id="PTHR37016">
    <property type="match status" value="1"/>
</dbReference>
<evidence type="ECO:0000256" key="7">
    <source>
        <dbReference type="ARBA" id="ARBA00023049"/>
    </source>
</evidence>
<comment type="caution">
    <text evidence="9">The sequence shown here is derived from an EMBL/GenBank/DDBJ whole genome shotgun (WGS) entry which is preliminary data.</text>
</comment>
<keyword evidence="3" id="KW-0645">Protease</keyword>
<accession>A0A8H4R2V6</accession>
<gene>
    <name evidence="9" type="ORF">D9613_009123</name>
</gene>
<dbReference type="Pfam" id="PF14521">
    <property type="entry name" value="Aspzincin_M35"/>
    <property type="match status" value="1"/>
</dbReference>
<dbReference type="GO" id="GO:0046872">
    <property type="term" value="F:metal ion binding"/>
    <property type="evidence" value="ECO:0007669"/>
    <property type="project" value="UniProtKB-KW"/>
</dbReference>
<keyword evidence="5" id="KW-0378">Hydrolase</keyword>
<organism evidence="9 10">
    <name type="scientific">Agrocybe pediades</name>
    <dbReference type="NCBI Taxonomy" id="84607"/>
    <lineage>
        <taxon>Eukaryota</taxon>
        <taxon>Fungi</taxon>
        <taxon>Dikarya</taxon>
        <taxon>Basidiomycota</taxon>
        <taxon>Agaricomycotina</taxon>
        <taxon>Agaricomycetes</taxon>
        <taxon>Agaricomycetidae</taxon>
        <taxon>Agaricales</taxon>
        <taxon>Agaricineae</taxon>
        <taxon>Strophariaceae</taxon>
        <taxon>Agrocybe</taxon>
    </lineage>
</organism>
<proteinExistence type="inferred from homology"/>
<comment type="similarity">
    <text evidence="2">Belongs to the peptidase M35 family.</text>
</comment>
<dbReference type="SMART" id="SM01351">
    <property type="entry name" value="Aspzincin_M35"/>
    <property type="match status" value="1"/>
</dbReference>
<comment type="cofactor">
    <cofactor evidence="1">
        <name>Zn(2+)</name>
        <dbReference type="ChEBI" id="CHEBI:29105"/>
    </cofactor>
</comment>
<evidence type="ECO:0000256" key="5">
    <source>
        <dbReference type="ARBA" id="ARBA00022801"/>
    </source>
</evidence>
<dbReference type="EMBL" id="JAACJL010000002">
    <property type="protein sequence ID" value="KAF4622414.1"/>
    <property type="molecule type" value="Genomic_DNA"/>
</dbReference>
<keyword evidence="4" id="KW-0479">Metal-binding</keyword>
<dbReference type="GO" id="GO:0006508">
    <property type="term" value="P:proteolysis"/>
    <property type="evidence" value="ECO:0007669"/>
    <property type="project" value="UniProtKB-KW"/>
</dbReference>
<keyword evidence="10" id="KW-1185">Reference proteome</keyword>
<dbReference type="InterPro" id="IPR024079">
    <property type="entry name" value="MetalloPept_cat_dom_sf"/>
</dbReference>
<dbReference type="InterPro" id="IPR029463">
    <property type="entry name" value="Lys_MEP"/>
</dbReference>
<evidence type="ECO:0000259" key="8">
    <source>
        <dbReference type="SMART" id="SM01351"/>
    </source>
</evidence>
<evidence type="ECO:0000313" key="9">
    <source>
        <dbReference type="EMBL" id="KAF4622414.1"/>
    </source>
</evidence>
<evidence type="ECO:0000256" key="4">
    <source>
        <dbReference type="ARBA" id="ARBA00022723"/>
    </source>
</evidence>
<evidence type="ECO:0000256" key="3">
    <source>
        <dbReference type="ARBA" id="ARBA00022670"/>
    </source>
</evidence>
<name>A0A8H4R2V6_9AGAR</name>
<feature type="domain" description="Lysine-specific metallo-endopeptidase" evidence="8">
    <location>
        <begin position="86"/>
        <end position="219"/>
    </location>
</feature>
<sequence length="222" mass="25706">MQITDMGMREIQAQTPFNTTLTELPGADSESYIDDPEFDTEIDDPTNANTESFRPNFRNCPWYNQQALTQAAQVAQTNINGAGWWLRTRPYSNPRYTTWFGWFDRRRYNTVYNGFRKMMRNPATRYTYDCRCTLGPSTYAYVYPNAFPFVYICPLFYKAPLYGGWDNSRNGIIIHEASHFYVNAGTRDIIYGVQQAKNLAARNPWSAINNAANFAYFGENRG</sequence>
<dbReference type="PANTHER" id="PTHR37016:SF3">
    <property type="entry name" value="NEUTRAL PROTEASE 2-RELATED"/>
    <property type="match status" value="1"/>
</dbReference>
<dbReference type="SUPFAM" id="SSF55486">
    <property type="entry name" value="Metalloproteases ('zincins'), catalytic domain"/>
    <property type="match status" value="1"/>
</dbReference>
<evidence type="ECO:0000256" key="1">
    <source>
        <dbReference type="ARBA" id="ARBA00001947"/>
    </source>
</evidence>
<dbReference type="Proteomes" id="UP000521872">
    <property type="component" value="Unassembled WGS sequence"/>
</dbReference>
<dbReference type="GO" id="GO:0004222">
    <property type="term" value="F:metalloendopeptidase activity"/>
    <property type="evidence" value="ECO:0007669"/>
    <property type="project" value="InterPro"/>
</dbReference>
<dbReference type="Gene3D" id="3.40.390.10">
    <property type="entry name" value="Collagenase (Catalytic Domain)"/>
    <property type="match status" value="1"/>
</dbReference>
<dbReference type="AlphaFoldDB" id="A0A8H4R2V6"/>